<keyword evidence="4 6" id="KW-0472">Membrane</keyword>
<feature type="domain" description="Rhodopsin" evidence="7">
    <location>
        <begin position="28"/>
        <end position="279"/>
    </location>
</feature>
<evidence type="ECO:0000256" key="6">
    <source>
        <dbReference type="SAM" id="Phobius"/>
    </source>
</evidence>
<evidence type="ECO:0000259" key="7">
    <source>
        <dbReference type="Pfam" id="PF20684"/>
    </source>
</evidence>
<dbReference type="InterPro" id="IPR052337">
    <property type="entry name" value="SAT4-like"/>
</dbReference>
<evidence type="ECO:0000256" key="4">
    <source>
        <dbReference type="ARBA" id="ARBA00023136"/>
    </source>
</evidence>
<dbReference type="Pfam" id="PF20684">
    <property type="entry name" value="Fung_rhodopsin"/>
    <property type="match status" value="1"/>
</dbReference>
<feature type="transmembrane region" description="Helical" evidence="6">
    <location>
        <begin position="190"/>
        <end position="209"/>
    </location>
</feature>
<sequence length="370" mass="40597">MSRTYATPAAIITISILFPVLGTLTVVLRFYARKRSRAVLWVDDWLTLPALLLEYTLAALLLWGATTESLGGHLPPPADPSPGSYLFSTSYQQIRLLQIQYFADIATVFAFGFTKLSILCFYRSIFCSRLTTRTVFHTVTMFMIALVTVWTLVFGVCAIFLCGSRPEHAWATVAVIAEKCSLQLPLLEGYAISDFIMDIIIWLLPLPRIWSLNMSVRRRLLLGLIFLVGLLAIAASATRMIIYITHVVNAFAESDGESTNSCGLGVIVICLPSLRSVYSTMGFCSLVNGLKTLLHRNSTSTTSGATRLNSLSASVNSTSSYLTLSHIWLSGRTKTSTTVGRNALVSGSPLGSERTIHTREEVEFATLGSR</sequence>
<dbReference type="InterPro" id="IPR049326">
    <property type="entry name" value="Rhodopsin_dom_fungi"/>
</dbReference>
<keyword evidence="2 6" id="KW-0812">Transmembrane</keyword>
<evidence type="ECO:0000256" key="3">
    <source>
        <dbReference type="ARBA" id="ARBA00022989"/>
    </source>
</evidence>
<dbReference type="STRING" id="1450538.A0A2V5IVZ8"/>
<name>A0A2V5IVZ8_ASPV1</name>
<evidence type="ECO:0000313" key="9">
    <source>
        <dbReference type="Proteomes" id="UP000249829"/>
    </source>
</evidence>
<comment type="similarity">
    <text evidence="5">Belongs to the SAT4 family.</text>
</comment>
<dbReference type="PANTHER" id="PTHR33048:SF157">
    <property type="entry name" value="INTEGRAL MEMBRANE PROTEIN"/>
    <property type="match status" value="1"/>
</dbReference>
<keyword evidence="9" id="KW-1185">Reference proteome</keyword>
<organism evidence="8 9">
    <name type="scientific">Aspergillus violaceofuscus (strain CBS 115571)</name>
    <dbReference type="NCBI Taxonomy" id="1450538"/>
    <lineage>
        <taxon>Eukaryota</taxon>
        <taxon>Fungi</taxon>
        <taxon>Dikarya</taxon>
        <taxon>Ascomycota</taxon>
        <taxon>Pezizomycotina</taxon>
        <taxon>Eurotiomycetes</taxon>
        <taxon>Eurotiomycetidae</taxon>
        <taxon>Eurotiales</taxon>
        <taxon>Aspergillaceae</taxon>
        <taxon>Aspergillus</taxon>
    </lineage>
</organism>
<proteinExistence type="inferred from homology"/>
<accession>A0A2V5IVZ8</accession>
<keyword evidence="3 6" id="KW-1133">Transmembrane helix</keyword>
<feature type="transmembrane region" description="Helical" evidence="6">
    <location>
        <begin position="99"/>
        <end position="122"/>
    </location>
</feature>
<evidence type="ECO:0000256" key="5">
    <source>
        <dbReference type="ARBA" id="ARBA00038359"/>
    </source>
</evidence>
<evidence type="ECO:0000256" key="2">
    <source>
        <dbReference type="ARBA" id="ARBA00022692"/>
    </source>
</evidence>
<dbReference type="PANTHER" id="PTHR33048">
    <property type="entry name" value="PTH11-LIKE INTEGRAL MEMBRANE PROTEIN (AFU_ORTHOLOGUE AFUA_5G11245)"/>
    <property type="match status" value="1"/>
</dbReference>
<feature type="transmembrane region" description="Helical" evidence="6">
    <location>
        <begin position="44"/>
        <end position="65"/>
    </location>
</feature>
<feature type="transmembrane region" description="Helical" evidence="6">
    <location>
        <begin position="6"/>
        <end position="32"/>
    </location>
</feature>
<dbReference type="GO" id="GO:0016020">
    <property type="term" value="C:membrane"/>
    <property type="evidence" value="ECO:0007669"/>
    <property type="project" value="UniProtKB-SubCell"/>
</dbReference>
<comment type="subcellular location">
    <subcellularLocation>
        <location evidence="1">Membrane</location>
        <topology evidence="1">Multi-pass membrane protein</topology>
    </subcellularLocation>
</comment>
<evidence type="ECO:0000313" key="8">
    <source>
        <dbReference type="EMBL" id="PYI24316.1"/>
    </source>
</evidence>
<feature type="transmembrane region" description="Helical" evidence="6">
    <location>
        <begin position="221"/>
        <end position="244"/>
    </location>
</feature>
<dbReference type="OMA" id="YRRIFRG"/>
<gene>
    <name evidence="8" type="ORF">BO99DRAFT_321504</name>
</gene>
<dbReference type="AlphaFoldDB" id="A0A2V5IVZ8"/>
<dbReference type="Proteomes" id="UP000249829">
    <property type="component" value="Unassembled WGS sequence"/>
</dbReference>
<evidence type="ECO:0000256" key="1">
    <source>
        <dbReference type="ARBA" id="ARBA00004141"/>
    </source>
</evidence>
<feature type="transmembrane region" description="Helical" evidence="6">
    <location>
        <begin position="134"/>
        <end position="161"/>
    </location>
</feature>
<reference evidence="8 9" key="1">
    <citation type="submission" date="2018-02" db="EMBL/GenBank/DDBJ databases">
        <title>The genomes of Aspergillus section Nigri reveals drivers in fungal speciation.</title>
        <authorList>
            <consortium name="DOE Joint Genome Institute"/>
            <person name="Vesth T.C."/>
            <person name="Nybo J."/>
            <person name="Theobald S."/>
            <person name="Brandl J."/>
            <person name="Frisvad J.C."/>
            <person name="Nielsen K.F."/>
            <person name="Lyhne E.K."/>
            <person name="Kogle M.E."/>
            <person name="Kuo A."/>
            <person name="Riley R."/>
            <person name="Clum A."/>
            <person name="Nolan M."/>
            <person name="Lipzen A."/>
            <person name="Salamov A."/>
            <person name="Henrissat B."/>
            <person name="Wiebenga A."/>
            <person name="De vries R.P."/>
            <person name="Grigoriev I.V."/>
            <person name="Mortensen U.H."/>
            <person name="Andersen M.R."/>
            <person name="Baker S.E."/>
        </authorList>
    </citation>
    <scope>NUCLEOTIDE SEQUENCE [LARGE SCALE GENOMIC DNA]</scope>
    <source>
        <strain evidence="8 9">CBS 115571</strain>
    </source>
</reference>
<dbReference type="EMBL" id="KZ825102">
    <property type="protein sequence ID" value="PYI24316.1"/>
    <property type="molecule type" value="Genomic_DNA"/>
</dbReference>
<protein>
    <recommendedName>
        <fullName evidence="7">Rhodopsin domain-containing protein</fullName>
    </recommendedName>
</protein>